<dbReference type="InterPro" id="IPR016032">
    <property type="entry name" value="Sig_transdc_resp-reg_C-effctor"/>
</dbReference>
<evidence type="ECO:0000259" key="7">
    <source>
        <dbReference type="PROSITE" id="PS50110"/>
    </source>
</evidence>
<dbReference type="PROSITE" id="PS51755">
    <property type="entry name" value="OMPR_PHOB"/>
    <property type="match status" value="1"/>
</dbReference>
<evidence type="ECO:0000313" key="9">
    <source>
        <dbReference type="EMBL" id="KAF4405393.1"/>
    </source>
</evidence>
<dbReference type="CDD" id="cd00383">
    <property type="entry name" value="trans_reg_C"/>
    <property type="match status" value="1"/>
</dbReference>
<dbReference type="SUPFAM" id="SSF52172">
    <property type="entry name" value="CheY-like"/>
    <property type="match status" value="1"/>
</dbReference>
<evidence type="ECO:0000256" key="4">
    <source>
        <dbReference type="ARBA" id="ARBA00023163"/>
    </source>
</evidence>
<feature type="modified residue" description="4-aspartylphosphate" evidence="5">
    <location>
        <position position="70"/>
    </location>
</feature>
<dbReference type="InterPro" id="IPR036388">
    <property type="entry name" value="WH-like_DNA-bd_sf"/>
</dbReference>
<dbReference type="Gene3D" id="1.10.10.10">
    <property type="entry name" value="Winged helix-like DNA-binding domain superfamily/Winged helix DNA-binding domain"/>
    <property type="match status" value="1"/>
</dbReference>
<proteinExistence type="predicted"/>
<dbReference type="InterPro" id="IPR001867">
    <property type="entry name" value="OmpR/PhoB-type_DNA-bd"/>
</dbReference>
<feature type="domain" description="Response regulatory" evidence="7">
    <location>
        <begin position="21"/>
        <end position="134"/>
    </location>
</feature>
<dbReference type="Gene3D" id="6.10.250.690">
    <property type="match status" value="1"/>
</dbReference>
<evidence type="ECO:0000256" key="3">
    <source>
        <dbReference type="ARBA" id="ARBA00023125"/>
    </source>
</evidence>
<dbReference type="SMART" id="SM00448">
    <property type="entry name" value="REC"/>
    <property type="match status" value="1"/>
</dbReference>
<keyword evidence="4" id="KW-0804">Transcription</keyword>
<keyword evidence="1 5" id="KW-0597">Phosphoprotein</keyword>
<feature type="domain" description="OmpR/PhoB-type" evidence="8">
    <location>
        <begin position="146"/>
        <end position="246"/>
    </location>
</feature>
<evidence type="ECO:0000256" key="5">
    <source>
        <dbReference type="PROSITE-ProRule" id="PRU00169"/>
    </source>
</evidence>
<name>A0ABQ7FAG0_9ACTN</name>
<dbReference type="SUPFAM" id="SSF46894">
    <property type="entry name" value="C-terminal effector domain of the bipartite response regulators"/>
    <property type="match status" value="1"/>
</dbReference>
<dbReference type="InterPro" id="IPR011006">
    <property type="entry name" value="CheY-like_superfamily"/>
</dbReference>
<dbReference type="PANTHER" id="PTHR48111:SF4">
    <property type="entry name" value="DNA-BINDING DUAL TRANSCRIPTIONAL REGULATOR OMPR"/>
    <property type="match status" value="1"/>
</dbReference>
<reference evidence="9 10" key="1">
    <citation type="submission" date="2019-10" db="EMBL/GenBank/DDBJ databases">
        <title>Streptomyces tenebrisbrunneis sp.nov., an endogenous actinomycete isolated from of Lycium ruthenicum.</title>
        <authorList>
            <person name="Ma L."/>
        </authorList>
    </citation>
    <scope>NUCLEOTIDE SEQUENCE [LARGE SCALE GENOMIC DNA]</scope>
    <source>
        <strain evidence="9 10">TRM 66187</strain>
    </source>
</reference>
<dbReference type="PROSITE" id="PS50110">
    <property type="entry name" value="RESPONSE_REGULATORY"/>
    <property type="match status" value="1"/>
</dbReference>
<sequence>MTGESPVTGGSVAARVPSTRRILVVDDEPKIRMTLRGYLEADGFEVLEAPDGPSALAAVARERPDLVVLDVMLPGLDGFEVLRRIRAAGQVPVILLTARAEEVDRVIGFTAGSDDYVTKPFSPRELALRARAVLRRAEGAEQAEEDPALRFDGLVVDPDTRTVVADGDRAVELSALDFDLLLAMARAPGRVFTRRGLIEHVWGRDFFGDERVVDVHIRTLRRALGDDANAPRFVGTVRAIGYRFLARPAAGPAGTRRP</sequence>
<dbReference type="InterPro" id="IPR039420">
    <property type="entry name" value="WalR-like"/>
</dbReference>
<dbReference type="CDD" id="cd17574">
    <property type="entry name" value="REC_OmpR"/>
    <property type="match status" value="1"/>
</dbReference>
<dbReference type="Gene3D" id="3.40.50.2300">
    <property type="match status" value="1"/>
</dbReference>
<dbReference type="SMART" id="SM00862">
    <property type="entry name" value="Trans_reg_C"/>
    <property type="match status" value="1"/>
</dbReference>
<protein>
    <submittedName>
        <fullName evidence="9">Response regulator transcription factor</fullName>
    </submittedName>
</protein>
<dbReference type="Proteomes" id="UP000621266">
    <property type="component" value="Unassembled WGS sequence"/>
</dbReference>
<accession>A0ABQ7FAG0</accession>
<evidence type="ECO:0000256" key="6">
    <source>
        <dbReference type="PROSITE-ProRule" id="PRU01091"/>
    </source>
</evidence>
<comment type="caution">
    <text evidence="9">The sequence shown here is derived from an EMBL/GenBank/DDBJ whole genome shotgun (WGS) entry which is preliminary data.</text>
</comment>
<feature type="DNA-binding region" description="OmpR/PhoB-type" evidence="6">
    <location>
        <begin position="146"/>
        <end position="246"/>
    </location>
</feature>
<keyword evidence="3 6" id="KW-0238">DNA-binding</keyword>
<dbReference type="EMBL" id="WHPN01000420">
    <property type="protein sequence ID" value="KAF4405393.1"/>
    <property type="molecule type" value="Genomic_DNA"/>
</dbReference>
<evidence type="ECO:0000259" key="8">
    <source>
        <dbReference type="PROSITE" id="PS51755"/>
    </source>
</evidence>
<dbReference type="Pfam" id="PF00072">
    <property type="entry name" value="Response_reg"/>
    <property type="match status" value="1"/>
</dbReference>
<evidence type="ECO:0000256" key="2">
    <source>
        <dbReference type="ARBA" id="ARBA00023015"/>
    </source>
</evidence>
<dbReference type="InterPro" id="IPR001789">
    <property type="entry name" value="Sig_transdc_resp-reg_receiver"/>
</dbReference>
<evidence type="ECO:0000256" key="1">
    <source>
        <dbReference type="ARBA" id="ARBA00022553"/>
    </source>
</evidence>
<gene>
    <name evidence="9" type="ORF">GCU69_30520</name>
</gene>
<keyword evidence="10" id="KW-1185">Reference proteome</keyword>
<dbReference type="PANTHER" id="PTHR48111">
    <property type="entry name" value="REGULATOR OF RPOS"/>
    <property type="match status" value="1"/>
</dbReference>
<dbReference type="Pfam" id="PF00486">
    <property type="entry name" value="Trans_reg_C"/>
    <property type="match status" value="1"/>
</dbReference>
<keyword evidence="2" id="KW-0805">Transcription regulation</keyword>
<evidence type="ECO:0000313" key="10">
    <source>
        <dbReference type="Proteomes" id="UP000621266"/>
    </source>
</evidence>
<organism evidence="9 10">
    <name type="scientific">Streptomyces lycii</name>
    <dbReference type="NCBI Taxonomy" id="2654337"/>
    <lineage>
        <taxon>Bacteria</taxon>
        <taxon>Bacillati</taxon>
        <taxon>Actinomycetota</taxon>
        <taxon>Actinomycetes</taxon>
        <taxon>Kitasatosporales</taxon>
        <taxon>Streptomycetaceae</taxon>
        <taxon>Streptomyces</taxon>
    </lineage>
</organism>